<dbReference type="AlphaFoldDB" id="A0A392PKJ5"/>
<keyword evidence="2" id="KW-1185">Reference proteome</keyword>
<evidence type="ECO:0000313" key="2">
    <source>
        <dbReference type="Proteomes" id="UP000265520"/>
    </source>
</evidence>
<protein>
    <submittedName>
        <fullName evidence="1">Small subunit processome component 20-like protein</fullName>
    </submittedName>
</protein>
<reference evidence="1 2" key="1">
    <citation type="journal article" date="2018" name="Front. Plant Sci.">
        <title>Red Clover (Trifolium pratense) and Zigzag Clover (T. medium) - A Picture of Genomic Similarities and Differences.</title>
        <authorList>
            <person name="Dluhosova J."/>
            <person name="Istvanek J."/>
            <person name="Nedelnik J."/>
            <person name="Repkova J."/>
        </authorList>
    </citation>
    <scope>NUCLEOTIDE SEQUENCE [LARGE SCALE GENOMIC DNA]</scope>
    <source>
        <strain evidence="1">10/8</strain>
        <strain evidence="2">cv. 10/8</strain>
        <tissue evidence="1">Leaf</tissue>
    </source>
</reference>
<dbReference type="Proteomes" id="UP000265520">
    <property type="component" value="Unassembled WGS sequence"/>
</dbReference>
<sequence length="83" mass="9043">MYHPELEEMTAEAVATFAADNLCHSDKEIRISSLKILCHYKSLGEENSSVDQSAAKKRKIEVSPTSIVDNTGNNVSFAGPPGY</sequence>
<dbReference type="EMBL" id="LXQA010084888">
    <property type="protein sequence ID" value="MCI12613.1"/>
    <property type="molecule type" value="Genomic_DNA"/>
</dbReference>
<organism evidence="1 2">
    <name type="scientific">Trifolium medium</name>
    <dbReference type="NCBI Taxonomy" id="97028"/>
    <lineage>
        <taxon>Eukaryota</taxon>
        <taxon>Viridiplantae</taxon>
        <taxon>Streptophyta</taxon>
        <taxon>Embryophyta</taxon>
        <taxon>Tracheophyta</taxon>
        <taxon>Spermatophyta</taxon>
        <taxon>Magnoliopsida</taxon>
        <taxon>eudicotyledons</taxon>
        <taxon>Gunneridae</taxon>
        <taxon>Pentapetalae</taxon>
        <taxon>rosids</taxon>
        <taxon>fabids</taxon>
        <taxon>Fabales</taxon>
        <taxon>Fabaceae</taxon>
        <taxon>Papilionoideae</taxon>
        <taxon>50 kb inversion clade</taxon>
        <taxon>NPAAA clade</taxon>
        <taxon>Hologalegina</taxon>
        <taxon>IRL clade</taxon>
        <taxon>Trifolieae</taxon>
        <taxon>Trifolium</taxon>
    </lineage>
</organism>
<accession>A0A392PKJ5</accession>
<name>A0A392PKJ5_9FABA</name>
<dbReference type="EMBL" id="LXQA010120619">
    <property type="protein sequence ID" value="MCI20587.1"/>
    <property type="molecule type" value="Genomic_DNA"/>
</dbReference>
<evidence type="ECO:0000313" key="1">
    <source>
        <dbReference type="EMBL" id="MCI12613.1"/>
    </source>
</evidence>
<proteinExistence type="predicted"/>
<comment type="caution">
    <text evidence="1">The sequence shown here is derived from an EMBL/GenBank/DDBJ whole genome shotgun (WGS) entry which is preliminary data.</text>
</comment>